<dbReference type="InterPro" id="IPR017853">
    <property type="entry name" value="GH"/>
</dbReference>
<keyword evidence="8" id="KW-0732">Signal</keyword>
<comment type="catalytic activity">
    <reaction evidence="1">
        <text>Random endo-hydrolysis of N-acetyl-beta-D-glucosaminide (1-&gt;4)-beta-linkages in chitin and chitodextrins.</text>
        <dbReference type="EC" id="3.2.1.14"/>
    </reaction>
</comment>
<dbReference type="EMBL" id="JADIKI010000023">
    <property type="protein sequence ID" value="MFK2855264.1"/>
    <property type="molecule type" value="Genomic_DNA"/>
</dbReference>
<evidence type="ECO:0000256" key="2">
    <source>
        <dbReference type="ARBA" id="ARBA00012729"/>
    </source>
</evidence>
<keyword evidence="4" id="KW-0146">Chitin degradation</keyword>
<evidence type="ECO:0000256" key="5">
    <source>
        <dbReference type="ARBA" id="ARBA00023295"/>
    </source>
</evidence>
<evidence type="ECO:0000259" key="9">
    <source>
        <dbReference type="PROSITE" id="PS51704"/>
    </source>
</evidence>
<evidence type="ECO:0000256" key="1">
    <source>
        <dbReference type="ARBA" id="ARBA00000822"/>
    </source>
</evidence>
<keyword evidence="3 7" id="KW-0378">Hydrolase</keyword>
<evidence type="ECO:0000313" key="11">
    <source>
        <dbReference type="EMBL" id="MFK2855264.1"/>
    </source>
</evidence>
<dbReference type="SMART" id="SM00636">
    <property type="entry name" value="Glyco_18"/>
    <property type="match status" value="1"/>
</dbReference>
<reference evidence="11 12" key="1">
    <citation type="submission" date="2020-10" db="EMBL/GenBank/DDBJ databases">
        <title>Phylogeny of dyella-like bacteria.</title>
        <authorList>
            <person name="Fu J."/>
        </authorList>
    </citation>
    <scope>NUCLEOTIDE SEQUENCE [LARGE SCALE GENOMIC DNA]</scope>
    <source>
        <strain evidence="11 12">DHG40</strain>
    </source>
</reference>
<dbReference type="PROSITE" id="PS51910">
    <property type="entry name" value="GH18_2"/>
    <property type="match status" value="1"/>
</dbReference>
<feature type="domain" description="GH18" evidence="10">
    <location>
        <begin position="493"/>
        <end position="916"/>
    </location>
</feature>
<dbReference type="PANTHER" id="PTHR11177:SF317">
    <property type="entry name" value="CHITINASE 12-RELATED"/>
    <property type="match status" value="1"/>
</dbReference>
<evidence type="ECO:0000256" key="4">
    <source>
        <dbReference type="ARBA" id="ARBA00023024"/>
    </source>
</evidence>
<evidence type="ECO:0000256" key="7">
    <source>
        <dbReference type="RuleBase" id="RU000489"/>
    </source>
</evidence>
<proteinExistence type="predicted"/>
<dbReference type="Gene3D" id="3.20.20.190">
    <property type="entry name" value="Phosphatidylinositol (PI) phosphodiesterase"/>
    <property type="match status" value="1"/>
</dbReference>
<keyword evidence="6" id="KW-0119">Carbohydrate metabolism</keyword>
<feature type="chain" id="PRO_5045341440" description="chitinase" evidence="8">
    <location>
        <begin position="25"/>
        <end position="916"/>
    </location>
</feature>
<dbReference type="SUPFAM" id="SSF51445">
    <property type="entry name" value="(Trans)glycosidases"/>
    <property type="match status" value="1"/>
</dbReference>
<dbReference type="Gene3D" id="3.10.50.10">
    <property type="match status" value="1"/>
</dbReference>
<keyword evidence="5 7" id="KW-0326">Glycosidase</keyword>
<organism evidence="11 12">
    <name type="scientific">Dyella humi</name>
    <dbReference type="NCBI Taxonomy" id="1770547"/>
    <lineage>
        <taxon>Bacteria</taxon>
        <taxon>Pseudomonadati</taxon>
        <taxon>Pseudomonadota</taxon>
        <taxon>Gammaproteobacteria</taxon>
        <taxon>Lysobacterales</taxon>
        <taxon>Rhodanobacteraceae</taxon>
        <taxon>Dyella</taxon>
    </lineage>
</organism>
<dbReference type="SUPFAM" id="SSF51695">
    <property type="entry name" value="PLC-like phosphodiesterases"/>
    <property type="match status" value="1"/>
</dbReference>
<dbReference type="InterPro" id="IPR029070">
    <property type="entry name" value="Chitinase_insertion_sf"/>
</dbReference>
<dbReference type="InterPro" id="IPR001579">
    <property type="entry name" value="Glyco_hydro_18_chit_AS"/>
</dbReference>
<dbReference type="EC" id="3.2.1.14" evidence="2"/>
<evidence type="ECO:0000259" key="10">
    <source>
        <dbReference type="PROSITE" id="PS51910"/>
    </source>
</evidence>
<dbReference type="PANTHER" id="PTHR11177">
    <property type="entry name" value="CHITINASE"/>
    <property type="match status" value="1"/>
</dbReference>
<dbReference type="InterPro" id="IPR001223">
    <property type="entry name" value="Glyco_hydro18_cat"/>
</dbReference>
<dbReference type="InterPro" id="IPR030395">
    <property type="entry name" value="GP_PDE_dom"/>
</dbReference>
<keyword evidence="6" id="KW-0624">Polysaccharide degradation</keyword>
<evidence type="ECO:0000313" key="12">
    <source>
        <dbReference type="Proteomes" id="UP001620409"/>
    </source>
</evidence>
<evidence type="ECO:0000256" key="3">
    <source>
        <dbReference type="ARBA" id="ARBA00022801"/>
    </source>
</evidence>
<dbReference type="Pfam" id="PF00704">
    <property type="entry name" value="Glyco_hydro_18"/>
    <property type="match status" value="1"/>
</dbReference>
<feature type="domain" description="GP-PDE" evidence="9">
    <location>
        <begin position="57"/>
        <end position="332"/>
    </location>
</feature>
<feature type="signal peptide" evidence="8">
    <location>
        <begin position="1"/>
        <end position="24"/>
    </location>
</feature>
<protein>
    <recommendedName>
        <fullName evidence="2">chitinase</fullName>
        <ecNumber evidence="2">3.2.1.14</ecNumber>
    </recommendedName>
</protein>
<dbReference type="InterPro" id="IPR050314">
    <property type="entry name" value="Glycosyl_Hydrlase_18"/>
</dbReference>
<dbReference type="Pfam" id="PF03009">
    <property type="entry name" value="GDPD"/>
    <property type="match status" value="1"/>
</dbReference>
<keyword evidence="12" id="KW-1185">Reference proteome</keyword>
<dbReference type="PROSITE" id="PS51704">
    <property type="entry name" value="GP_PDE"/>
    <property type="match status" value="1"/>
</dbReference>
<dbReference type="InterPro" id="IPR011583">
    <property type="entry name" value="Chitinase_II/V-like_cat"/>
</dbReference>
<dbReference type="Proteomes" id="UP001620409">
    <property type="component" value="Unassembled WGS sequence"/>
</dbReference>
<dbReference type="PROSITE" id="PS01095">
    <property type="entry name" value="GH18_1"/>
    <property type="match status" value="1"/>
</dbReference>
<accession>A0ABW8ILV8</accession>
<sequence length="916" mass="98877">MLTRFRSLLCLLLLCVLGSNATMAQQAPLASPPAANPNQWRARFVVQAVASPWWSQTLVAAHRGGHSLYGQSTGAHWGVPENSLKAILGAATDGAEIIEVDIRLTSDGVPIVSHDSKWGRETNIGCDTNNGYNPNTNTGRNDAVNSLPLSYVQSASMPSNCSPNGGILLRDVVSGFDGEVSETPSTLQQVIDFVNQNQIGAALALDIKDQNAFNAAAQVVLNNKDTYGGNFVDDVIFKVPSTGVSPGTVVNTFNTHKISLFFWDWQYMHIMPVYQTSAIAPYAYGSEQDTPAADPEYWVRNNFDSWNTGWYSDMLVGAEVDLKQPNGILAGALQHVGARGFTVSNFQPVPETSTGYFNDGSCAPCAQLNNFFYDGVPYGLPSDTDDQRADLTFQLTSAPYTMITTDDYLTMTKALQDNGRRANLLCLTWYGNDRCQGLFQSCNASAAAGNEVPCGQAVPCEVGMTCIQPASNAPATSLDISDELLSWPIQAPQNRVAYFDSWSVYANKFYIKNLDTQGIASRLTTLIYAFENIDPVNLTCLAANQPTGTDPNSPTNYDGASDAYADYQMGFTSANSVDGSTDQWGQALEGNFNQLKELKAKYPNLKILLSIGGWTYSKFFSDVAATDASRKKFVSSCIAMYINGNLPVLSTSPAGGQGAAAGIFDGFDIDWEFPASANGNVGNHYSPQDTANYTALLAEFRSELNALGGSHMLTAAVPAGPSDIANVQVGSLSQYLDFADLMAYDYHGAFETNGPTNFQAPLFDSPTSPAHGTKFTIDDSVNSWISNGFPANKLNLGIAFYGRGWTGVPDNGTHGLYQTVTGPTAAFQYSQQPGVVDYKELESAGTFTNNLYFDPTSDSSWVYDGTNFWSIETPFSLKYKYAYIMQKGLGGVMMYSLEDDDANSTLMNAATGSFSN</sequence>
<dbReference type="CDD" id="cd06548">
    <property type="entry name" value="GH18_chitinase"/>
    <property type="match status" value="1"/>
</dbReference>
<evidence type="ECO:0000256" key="6">
    <source>
        <dbReference type="ARBA" id="ARBA00023326"/>
    </source>
</evidence>
<dbReference type="InterPro" id="IPR017946">
    <property type="entry name" value="PLC-like_Pdiesterase_TIM-brl"/>
</dbReference>
<dbReference type="RefSeq" id="WP_380006352.1">
    <property type="nucleotide sequence ID" value="NZ_JADIKI010000023.1"/>
</dbReference>
<dbReference type="Gene3D" id="3.20.20.80">
    <property type="entry name" value="Glycosidases"/>
    <property type="match status" value="1"/>
</dbReference>
<gene>
    <name evidence="11" type="ORF">ISP18_11725</name>
</gene>
<dbReference type="SUPFAM" id="SSF54556">
    <property type="entry name" value="Chitinase insertion domain"/>
    <property type="match status" value="1"/>
</dbReference>
<comment type="caution">
    <text evidence="11">The sequence shown here is derived from an EMBL/GenBank/DDBJ whole genome shotgun (WGS) entry which is preliminary data.</text>
</comment>
<evidence type="ECO:0000256" key="8">
    <source>
        <dbReference type="SAM" id="SignalP"/>
    </source>
</evidence>
<name>A0ABW8ILV8_9GAMM</name>